<dbReference type="AlphaFoldDB" id="A0A1F6CYS7"/>
<dbReference type="PRINTS" id="PR00956">
    <property type="entry name" value="FLGMOTORFLIN"/>
</dbReference>
<evidence type="ECO:0000313" key="8">
    <source>
        <dbReference type="EMBL" id="OGG54333.1"/>
    </source>
</evidence>
<name>A0A1F6CYS7_HANXR</name>
<protein>
    <recommendedName>
        <fullName evidence="7">Flagellar motor switch protein FliN-like C-terminal domain-containing protein</fullName>
    </recommendedName>
</protein>
<dbReference type="PANTHER" id="PTHR43484:SF1">
    <property type="entry name" value="FLAGELLAR MOTOR SWITCH PROTEIN FLIN"/>
    <property type="match status" value="1"/>
</dbReference>
<comment type="similarity">
    <text evidence="2">Belongs to the FliN/MopA/SpaO family.</text>
</comment>
<dbReference type="GO" id="GO:0071973">
    <property type="term" value="P:bacterial-type flagellum-dependent cell motility"/>
    <property type="evidence" value="ECO:0007669"/>
    <property type="project" value="InterPro"/>
</dbReference>
<evidence type="ECO:0000256" key="4">
    <source>
        <dbReference type="ARBA" id="ARBA00022500"/>
    </source>
</evidence>
<comment type="caution">
    <text evidence="8">The sequence shown here is derived from an EMBL/GenBank/DDBJ whole genome shotgun (WGS) entry which is preliminary data.</text>
</comment>
<evidence type="ECO:0000256" key="1">
    <source>
        <dbReference type="ARBA" id="ARBA00004413"/>
    </source>
</evidence>
<keyword evidence="3" id="KW-1003">Cell membrane</keyword>
<evidence type="ECO:0000313" key="9">
    <source>
        <dbReference type="Proteomes" id="UP000178606"/>
    </source>
</evidence>
<evidence type="ECO:0000259" key="7">
    <source>
        <dbReference type="Pfam" id="PF01052"/>
    </source>
</evidence>
<dbReference type="GO" id="GO:0003774">
    <property type="term" value="F:cytoskeletal motor activity"/>
    <property type="evidence" value="ECO:0007669"/>
    <property type="project" value="InterPro"/>
</dbReference>
<dbReference type="InterPro" id="IPR001172">
    <property type="entry name" value="FliN_T3SS_HrcQb"/>
</dbReference>
<dbReference type="Proteomes" id="UP000178606">
    <property type="component" value="Unassembled WGS sequence"/>
</dbReference>
<dbReference type="Gene3D" id="2.30.330.10">
    <property type="entry name" value="SpoA-like"/>
    <property type="match status" value="1"/>
</dbReference>
<dbReference type="InterPro" id="IPR051469">
    <property type="entry name" value="FliN/MopA/SpaO"/>
</dbReference>
<keyword evidence="6" id="KW-0472">Membrane</keyword>
<organism evidence="8 9">
    <name type="scientific">Handelsmanbacteria sp. (strain RIFCSPLOWO2_12_FULL_64_10)</name>
    <dbReference type="NCBI Taxonomy" id="1817868"/>
    <lineage>
        <taxon>Bacteria</taxon>
        <taxon>Candidatus Handelsmaniibacteriota</taxon>
    </lineage>
</organism>
<sequence length="93" mass="10281">MTDLNWPRDLRGRLSRLGKAGLEVAVELGRTRLPLEQVVNLEPGSLVELEKLSGQAVDVRVNGTLFGRGEIVVVGEQMAVRMTELLRPEEMKG</sequence>
<dbReference type="SUPFAM" id="SSF101801">
    <property type="entry name" value="Surface presentation of antigens (SPOA)"/>
    <property type="match status" value="1"/>
</dbReference>
<dbReference type="PANTHER" id="PTHR43484">
    <property type="match status" value="1"/>
</dbReference>
<dbReference type="Pfam" id="PF01052">
    <property type="entry name" value="FliMN_C"/>
    <property type="match status" value="1"/>
</dbReference>
<reference evidence="8 9" key="1">
    <citation type="journal article" date="2016" name="Nat. Commun.">
        <title>Thousands of microbial genomes shed light on interconnected biogeochemical processes in an aquifer system.</title>
        <authorList>
            <person name="Anantharaman K."/>
            <person name="Brown C.T."/>
            <person name="Hug L.A."/>
            <person name="Sharon I."/>
            <person name="Castelle C.J."/>
            <person name="Probst A.J."/>
            <person name="Thomas B.C."/>
            <person name="Singh A."/>
            <person name="Wilkins M.J."/>
            <person name="Karaoz U."/>
            <person name="Brodie E.L."/>
            <person name="Williams K.H."/>
            <person name="Hubbard S.S."/>
            <person name="Banfield J.F."/>
        </authorList>
    </citation>
    <scope>NUCLEOTIDE SEQUENCE [LARGE SCALE GENOMIC DNA]</scope>
    <source>
        <strain evidence="9">RIFCSPLOWO2_12_FULL_64_10</strain>
    </source>
</reference>
<keyword evidence="4" id="KW-0145">Chemotaxis</keyword>
<keyword evidence="5" id="KW-0283">Flagellar rotation</keyword>
<gene>
    <name evidence="8" type="ORF">A3F84_09225</name>
</gene>
<dbReference type="GO" id="GO:0009425">
    <property type="term" value="C:bacterial-type flagellum basal body"/>
    <property type="evidence" value="ECO:0007669"/>
    <property type="project" value="InterPro"/>
</dbReference>
<dbReference type="GO" id="GO:0006935">
    <property type="term" value="P:chemotaxis"/>
    <property type="evidence" value="ECO:0007669"/>
    <property type="project" value="UniProtKB-KW"/>
</dbReference>
<accession>A0A1F6CYS7</accession>
<evidence type="ECO:0000256" key="3">
    <source>
        <dbReference type="ARBA" id="ARBA00022475"/>
    </source>
</evidence>
<proteinExistence type="inferred from homology"/>
<dbReference type="GO" id="GO:0005886">
    <property type="term" value="C:plasma membrane"/>
    <property type="evidence" value="ECO:0007669"/>
    <property type="project" value="UniProtKB-SubCell"/>
</dbReference>
<comment type="subcellular location">
    <subcellularLocation>
        <location evidence="1">Cell membrane</location>
        <topology evidence="1">Peripheral membrane protein</topology>
        <orientation evidence="1">Cytoplasmic side</orientation>
    </subcellularLocation>
</comment>
<evidence type="ECO:0000256" key="2">
    <source>
        <dbReference type="ARBA" id="ARBA00009226"/>
    </source>
</evidence>
<dbReference type="InterPro" id="IPR036429">
    <property type="entry name" value="SpoA-like_sf"/>
</dbReference>
<evidence type="ECO:0000256" key="5">
    <source>
        <dbReference type="ARBA" id="ARBA00022779"/>
    </source>
</evidence>
<feature type="domain" description="Flagellar motor switch protein FliN-like C-terminal" evidence="7">
    <location>
        <begin position="16"/>
        <end position="86"/>
    </location>
</feature>
<dbReference type="InterPro" id="IPR001543">
    <property type="entry name" value="FliN-like_C"/>
</dbReference>
<evidence type="ECO:0000256" key="6">
    <source>
        <dbReference type="ARBA" id="ARBA00023136"/>
    </source>
</evidence>
<dbReference type="EMBL" id="MFKF01000105">
    <property type="protein sequence ID" value="OGG54333.1"/>
    <property type="molecule type" value="Genomic_DNA"/>
</dbReference>